<reference evidence="12" key="2">
    <citation type="submission" date="2025-09" db="UniProtKB">
        <authorList>
            <consortium name="Ensembl"/>
        </authorList>
    </citation>
    <scope>IDENTIFICATION</scope>
</reference>
<dbReference type="Proteomes" id="UP000694557">
    <property type="component" value="Unassembled WGS sequence"/>
</dbReference>
<evidence type="ECO:0000256" key="4">
    <source>
        <dbReference type="ARBA" id="ARBA00022427"/>
    </source>
</evidence>
<evidence type="ECO:0000259" key="11">
    <source>
        <dbReference type="Pfam" id="PF01694"/>
    </source>
</evidence>
<dbReference type="GO" id="GO:0004252">
    <property type="term" value="F:serine-type endopeptidase activity"/>
    <property type="evidence" value="ECO:0007669"/>
    <property type="project" value="InterPro"/>
</dbReference>
<dbReference type="GO" id="GO:0005923">
    <property type="term" value="C:bicellular tight junction"/>
    <property type="evidence" value="ECO:0007669"/>
    <property type="project" value="UniProtKB-SubCell"/>
</dbReference>
<feature type="transmembrane region" description="Helical" evidence="10">
    <location>
        <begin position="313"/>
        <end position="334"/>
    </location>
</feature>
<accession>A0A8C7D089</accession>
<dbReference type="AlphaFoldDB" id="A0A8C7D089"/>
<keyword evidence="8 10" id="KW-1133">Transmembrane helix</keyword>
<keyword evidence="4" id="KW-0796">Tight junction</keyword>
<evidence type="ECO:0000256" key="8">
    <source>
        <dbReference type="ARBA" id="ARBA00022989"/>
    </source>
</evidence>
<protein>
    <submittedName>
        <fullName evidence="12">Claudin 15-like b</fullName>
    </submittedName>
</protein>
<keyword evidence="9 10" id="KW-0472">Membrane</keyword>
<dbReference type="InterPro" id="IPR004031">
    <property type="entry name" value="PMP22/EMP/MP20/Claudin"/>
</dbReference>
<feature type="domain" description="Peptidase S54 rhomboid" evidence="11">
    <location>
        <begin position="32"/>
        <end position="146"/>
    </location>
</feature>
<feature type="transmembrane region" description="Helical" evidence="10">
    <location>
        <begin position="274"/>
        <end position="293"/>
    </location>
</feature>
<comment type="subcellular location">
    <subcellularLocation>
        <location evidence="1">Cell junction</location>
        <location evidence="1">Tight junction</location>
    </subcellularLocation>
    <subcellularLocation>
        <location evidence="2">Cell membrane</location>
        <topology evidence="2">Multi-pass membrane protein</topology>
    </subcellularLocation>
</comment>
<dbReference type="PROSITE" id="PS01346">
    <property type="entry name" value="CLAUDIN"/>
    <property type="match status" value="1"/>
</dbReference>
<keyword evidence="7" id="KW-0965">Cell junction</keyword>
<dbReference type="PANTHER" id="PTHR12002">
    <property type="entry name" value="CLAUDIN"/>
    <property type="match status" value="1"/>
</dbReference>
<organism evidence="12 13">
    <name type="scientific">Oncorhynchus kisutch</name>
    <name type="common">Coho salmon</name>
    <name type="synonym">Salmo kisutch</name>
    <dbReference type="NCBI Taxonomy" id="8019"/>
    <lineage>
        <taxon>Eukaryota</taxon>
        <taxon>Metazoa</taxon>
        <taxon>Chordata</taxon>
        <taxon>Craniata</taxon>
        <taxon>Vertebrata</taxon>
        <taxon>Euteleostomi</taxon>
        <taxon>Actinopterygii</taxon>
        <taxon>Neopterygii</taxon>
        <taxon>Teleostei</taxon>
        <taxon>Protacanthopterygii</taxon>
        <taxon>Salmoniformes</taxon>
        <taxon>Salmonidae</taxon>
        <taxon>Salmoninae</taxon>
        <taxon>Oncorhynchus</taxon>
    </lineage>
</organism>
<comment type="similarity">
    <text evidence="3">Belongs to the claudin family.</text>
</comment>
<evidence type="ECO:0000256" key="2">
    <source>
        <dbReference type="ARBA" id="ARBA00004651"/>
    </source>
</evidence>
<evidence type="ECO:0000256" key="10">
    <source>
        <dbReference type="SAM" id="Phobius"/>
    </source>
</evidence>
<keyword evidence="13" id="KW-1185">Reference proteome</keyword>
<gene>
    <name evidence="12" type="primary">LOC109864474</name>
</gene>
<dbReference type="Pfam" id="PF01694">
    <property type="entry name" value="Rhomboid"/>
    <property type="match status" value="1"/>
</dbReference>
<dbReference type="InterPro" id="IPR035952">
    <property type="entry name" value="Rhomboid-like_sf"/>
</dbReference>
<dbReference type="GeneTree" id="ENSGT00940000157650"/>
<dbReference type="PRINTS" id="PR01077">
    <property type="entry name" value="CLAUDIN"/>
</dbReference>
<evidence type="ECO:0000256" key="7">
    <source>
        <dbReference type="ARBA" id="ARBA00022949"/>
    </source>
</evidence>
<dbReference type="Gene3D" id="1.20.140.150">
    <property type="match status" value="1"/>
</dbReference>
<dbReference type="SUPFAM" id="SSF144091">
    <property type="entry name" value="Rhomboid-like"/>
    <property type="match status" value="1"/>
</dbReference>
<dbReference type="Gene3D" id="1.20.1540.10">
    <property type="entry name" value="Rhomboid-like"/>
    <property type="match status" value="1"/>
</dbReference>
<evidence type="ECO:0000313" key="13">
    <source>
        <dbReference type="Proteomes" id="UP000694557"/>
    </source>
</evidence>
<dbReference type="FunFam" id="1.20.140.150:FF:000001">
    <property type="entry name" value="Claudin"/>
    <property type="match status" value="1"/>
</dbReference>
<dbReference type="Ensembl" id="ENSOKIT00005015087.1">
    <property type="protein sequence ID" value="ENSOKIP00005014167.1"/>
    <property type="gene ID" value="ENSOKIG00005006398.1"/>
</dbReference>
<evidence type="ECO:0000313" key="12">
    <source>
        <dbReference type="Ensembl" id="ENSOKIP00005014167.1"/>
    </source>
</evidence>
<dbReference type="Pfam" id="PF00822">
    <property type="entry name" value="PMP22_Claudin"/>
    <property type="match status" value="1"/>
</dbReference>
<evidence type="ECO:0000256" key="6">
    <source>
        <dbReference type="ARBA" id="ARBA00022692"/>
    </source>
</evidence>
<reference evidence="12" key="1">
    <citation type="submission" date="2025-08" db="UniProtKB">
        <authorList>
            <consortium name="Ensembl"/>
        </authorList>
    </citation>
    <scope>IDENTIFICATION</scope>
</reference>
<dbReference type="GO" id="GO:0005198">
    <property type="term" value="F:structural molecule activity"/>
    <property type="evidence" value="ECO:0007669"/>
    <property type="project" value="InterPro"/>
</dbReference>
<keyword evidence="5" id="KW-1003">Cell membrane</keyword>
<evidence type="ECO:0000256" key="5">
    <source>
        <dbReference type="ARBA" id="ARBA00022475"/>
    </source>
</evidence>
<feature type="transmembrane region" description="Helical" evidence="10">
    <location>
        <begin position="41"/>
        <end position="62"/>
    </location>
</feature>
<keyword evidence="6 10" id="KW-0812">Transmembrane</keyword>
<dbReference type="InterPro" id="IPR022764">
    <property type="entry name" value="Peptidase_S54_rhomboid_dom"/>
</dbReference>
<name>A0A8C7D089_ONCKI</name>
<dbReference type="InterPro" id="IPR017974">
    <property type="entry name" value="Claudin_CS"/>
</dbReference>
<dbReference type="InterPro" id="IPR006187">
    <property type="entry name" value="Claudin"/>
</dbReference>
<sequence>MLWFFAVGECQRSMIKYFTSNPASKTLCFPMLLFTFSHYSFLHMAANMYVLWSFSSSIVSMLGREQFMAVYMSASTSARSGAIMTVLTAVCTKMPEAKLAIIFLPIYAFSAGNALKAIVVMDTAGLVLGWRYFDHAAHLGGALFGVQPSGRTTMLLAFQILGLSLGVIGWCLENSCTSSHSWRVRSHSGAVTTNNWQFEGLWMTCAATSLGSVQCQRYKTVLGLPGYIQACRALMIIALLLGLASVIVSVLGLKCTKIGSTSEQAKGKIALTGGSLFILSGLSTLTAVSWYAARVVQEFHDPFFAGVRFELGAGLYMGWGAACLAILGGVMLCCSCKRGPSGPTTGGYSYNYSKTSGGQQIYRAPHVSESGSSKAYV</sequence>
<dbReference type="GO" id="GO:0005886">
    <property type="term" value="C:plasma membrane"/>
    <property type="evidence" value="ECO:0007669"/>
    <property type="project" value="UniProtKB-SubCell"/>
</dbReference>
<evidence type="ECO:0000256" key="9">
    <source>
        <dbReference type="ARBA" id="ARBA00023136"/>
    </source>
</evidence>
<feature type="transmembrane region" description="Helical" evidence="10">
    <location>
        <begin position="233"/>
        <end position="253"/>
    </location>
</feature>
<evidence type="ECO:0000256" key="3">
    <source>
        <dbReference type="ARBA" id="ARBA00008295"/>
    </source>
</evidence>
<proteinExistence type="inferred from homology"/>
<evidence type="ECO:0000256" key="1">
    <source>
        <dbReference type="ARBA" id="ARBA00004435"/>
    </source>
</evidence>